<dbReference type="Proteomes" id="UP000218505">
    <property type="component" value="Chromosome"/>
</dbReference>
<evidence type="ECO:0000313" key="1">
    <source>
        <dbReference type="EMBL" id="ATE52101.1"/>
    </source>
</evidence>
<organism evidence="1 2">
    <name type="scientific">Actinosynnema pretiosum</name>
    <dbReference type="NCBI Taxonomy" id="42197"/>
    <lineage>
        <taxon>Bacteria</taxon>
        <taxon>Bacillati</taxon>
        <taxon>Actinomycetota</taxon>
        <taxon>Actinomycetes</taxon>
        <taxon>Pseudonocardiales</taxon>
        <taxon>Pseudonocardiaceae</taxon>
        <taxon>Actinosynnema</taxon>
    </lineage>
</organism>
<reference evidence="1" key="1">
    <citation type="submission" date="2017-09" db="EMBL/GenBank/DDBJ databases">
        <title>Complete Genome Sequence of ansamitocin-producing Bacterium Actinosynnema pretiosum X47.</title>
        <authorList>
            <person name="Cao G."/>
            <person name="Zong G."/>
            <person name="Zhong C."/>
            <person name="Fu J."/>
        </authorList>
    </citation>
    <scope>NUCLEOTIDE SEQUENCE [LARGE SCALE GENOMIC DNA]</scope>
    <source>
        <strain evidence="1">X47</strain>
    </source>
</reference>
<evidence type="ECO:0000313" key="2">
    <source>
        <dbReference type="Proteomes" id="UP000218505"/>
    </source>
</evidence>
<protein>
    <submittedName>
        <fullName evidence="1">Uncharacterized protein</fullName>
    </submittedName>
</protein>
<accession>A0A290YZ99</accession>
<dbReference type="AlphaFoldDB" id="A0A290YZ99"/>
<dbReference type="KEGG" id="apre:CNX65_01360"/>
<sequence>MINRNRPAPPAPKTWGGCRETWWEDGHREFGGLHAVDADGNVVHELDAGSDVVWMDGFRSIGVWFEWCDACRKAISRG</sequence>
<keyword evidence="2" id="KW-1185">Reference proteome</keyword>
<proteinExistence type="predicted"/>
<name>A0A290YZ99_9PSEU</name>
<dbReference type="RefSeq" id="WP_096491135.1">
    <property type="nucleotide sequence ID" value="NZ_CP023445.1"/>
</dbReference>
<gene>
    <name evidence="1" type="ORF">CNX65_01360</name>
</gene>
<dbReference type="EMBL" id="CP023445">
    <property type="protein sequence ID" value="ATE52101.1"/>
    <property type="molecule type" value="Genomic_DNA"/>
</dbReference>